<keyword evidence="2" id="KW-0418">Kinase</keyword>
<gene>
    <name evidence="2" type="ORF">ISF_00394</name>
</gene>
<dbReference type="AlphaFoldDB" id="A0A168E8A8"/>
<dbReference type="EMBL" id="AZHB01000001">
    <property type="protein sequence ID" value="OAA73493.1"/>
    <property type="molecule type" value="Genomic_DNA"/>
</dbReference>
<feature type="signal peptide" evidence="1">
    <location>
        <begin position="1"/>
        <end position="18"/>
    </location>
</feature>
<keyword evidence="1" id="KW-0732">Signal</keyword>
<name>A0A168E8A8_CORFA</name>
<dbReference type="GeneID" id="30016686"/>
<protein>
    <submittedName>
        <fullName evidence="2">Protein kinase domain protein</fullName>
    </submittedName>
</protein>
<evidence type="ECO:0000313" key="2">
    <source>
        <dbReference type="EMBL" id="OAA73493.1"/>
    </source>
</evidence>
<sequence>MKAINIIALLAGGSLIQAANVDTRAAEEECGALGVMEAPASAYLNGGVVRQCRDHPMGSDRGLDINDEVANAPFKQAEARNSVPDTLTKRCPRTAAWGCGNGGYCWKNCGRNGEWCWTAGNYGNGPWARCSSWKDCGFDDMRYSCSGGCGC</sequence>
<accession>A0A168E8A8</accession>
<dbReference type="Proteomes" id="UP000076744">
    <property type="component" value="Unassembled WGS sequence"/>
</dbReference>
<feature type="chain" id="PRO_5007896395" evidence="1">
    <location>
        <begin position="19"/>
        <end position="151"/>
    </location>
</feature>
<keyword evidence="2" id="KW-0808">Transferase</keyword>
<evidence type="ECO:0000256" key="1">
    <source>
        <dbReference type="SAM" id="SignalP"/>
    </source>
</evidence>
<evidence type="ECO:0000313" key="3">
    <source>
        <dbReference type="Proteomes" id="UP000076744"/>
    </source>
</evidence>
<keyword evidence="3" id="KW-1185">Reference proteome</keyword>
<dbReference type="OrthoDB" id="3660930at2759"/>
<comment type="caution">
    <text evidence="2">The sequence shown here is derived from an EMBL/GenBank/DDBJ whole genome shotgun (WGS) entry which is preliminary data.</text>
</comment>
<reference evidence="2 3" key="1">
    <citation type="journal article" date="2016" name="Genome Biol. Evol.">
        <title>Divergent and convergent evolution of fungal pathogenicity.</title>
        <authorList>
            <person name="Shang Y."/>
            <person name="Xiao G."/>
            <person name="Zheng P."/>
            <person name="Cen K."/>
            <person name="Zhan S."/>
            <person name="Wang C."/>
        </authorList>
    </citation>
    <scope>NUCLEOTIDE SEQUENCE [LARGE SCALE GENOMIC DNA]</scope>
    <source>
        <strain evidence="2 3">ARSEF 2679</strain>
    </source>
</reference>
<organism evidence="2 3">
    <name type="scientific">Cordyceps fumosorosea (strain ARSEF 2679)</name>
    <name type="common">Isaria fumosorosea</name>
    <dbReference type="NCBI Taxonomy" id="1081104"/>
    <lineage>
        <taxon>Eukaryota</taxon>
        <taxon>Fungi</taxon>
        <taxon>Dikarya</taxon>
        <taxon>Ascomycota</taxon>
        <taxon>Pezizomycotina</taxon>
        <taxon>Sordariomycetes</taxon>
        <taxon>Hypocreomycetidae</taxon>
        <taxon>Hypocreales</taxon>
        <taxon>Cordycipitaceae</taxon>
        <taxon>Cordyceps</taxon>
    </lineage>
</organism>
<dbReference type="GO" id="GO:0016301">
    <property type="term" value="F:kinase activity"/>
    <property type="evidence" value="ECO:0007669"/>
    <property type="project" value="UniProtKB-KW"/>
</dbReference>
<dbReference type="RefSeq" id="XP_018708451.1">
    <property type="nucleotide sequence ID" value="XM_018844001.1"/>
</dbReference>
<proteinExistence type="predicted"/>